<dbReference type="GO" id="GO:0009103">
    <property type="term" value="P:lipopolysaccharide biosynthetic process"/>
    <property type="evidence" value="ECO:0007669"/>
    <property type="project" value="UniProtKB-KW"/>
</dbReference>
<gene>
    <name evidence="10" type="ORF">A3A16_02805</name>
</gene>
<dbReference type="STRING" id="1798407.A3A16_02805"/>
<dbReference type="Proteomes" id="UP000177942">
    <property type="component" value="Unassembled WGS sequence"/>
</dbReference>
<comment type="caution">
    <text evidence="10">The sequence shown here is derived from an EMBL/GenBank/DDBJ whole genome shotgun (WGS) entry which is preliminary data.</text>
</comment>
<dbReference type="PANTHER" id="PTHR48090">
    <property type="entry name" value="UNDECAPRENYL-PHOSPHATE 4-DEOXY-4-FORMAMIDO-L-ARABINOSE TRANSFERASE-RELATED"/>
    <property type="match status" value="1"/>
</dbReference>
<evidence type="ECO:0000256" key="4">
    <source>
        <dbReference type="ARBA" id="ARBA00022692"/>
    </source>
</evidence>
<sequence length="315" mass="35928">MKDDQLISVVIPVYNEEKNVKRLFDELLFSLNGLAKKFEIIFVDDGSTDQTMVELKKLRPARIISFVKNSGQTAAFNAGFQVAKGDIIATIDGDLENDPRDIEKLLEKLDEGFDIVSGWRKNRWKDKILTRRIPSWIANRLISFVTGVKLHDHGCSLKVYRGRVLKGVSLGGDMHRMLAAYIASRGARIVEVAVSYRSRQYGKSKYGLSRTFKVLLDIVSFYFFDRYARRPMHFFGGAGFVSLISGGLIFLWALFLRIFEGTHLNRTPLPVLTAIFVVIGFQFILMGLLAEIIVRSSKDFRDQEAYKIKEEIDNR</sequence>
<feature type="domain" description="Glycosyltransferase 2-like" evidence="9">
    <location>
        <begin position="8"/>
        <end position="165"/>
    </location>
</feature>
<evidence type="ECO:0000256" key="7">
    <source>
        <dbReference type="ARBA" id="ARBA00023136"/>
    </source>
</evidence>
<evidence type="ECO:0000256" key="8">
    <source>
        <dbReference type="SAM" id="Phobius"/>
    </source>
</evidence>
<evidence type="ECO:0000313" key="10">
    <source>
        <dbReference type="EMBL" id="OGY65353.1"/>
    </source>
</evidence>
<keyword evidence="4 8" id="KW-0812">Transmembrane</keyword>
<dbReference type="PANTHER" id="PTHR48090:SF3">
    <property type="entry name" value="UNDECAPRENYL-PHOSPHATE 4-DEOXY-4-FORMAMIDO-L-ARABINOSE TRANSFERASE"/>
    <property type="match status" value="1"/>
</dbReference>
<dbReference type="SUPFAM" id="SSF53448">
    <property type="entry name" value="Nucleotide-diphospho-sugar transferases"/>
    <property type="match status" value="1"/>
</dbReference>
<dbReference type="InterPro" id="IPR050256">
    <property type="entry name" value="Glycosyltransferase_2"/>
</dbReference>
<dbReference type="Pfam" id="PF00535">
    <property type="entry name" value="Glycos_transf_2"/>
    <property type="match status" value="1"/>
</dbReference>
<evidence type="ECO:0000256" key="1">
    <source>
        <dbReference type="ARBA" id="ARBA00022475"/>
    </source>
</evidence>
<accession>A0A1G1ZL36</accession>
<organism evidence="10 11">
    <name type="scientific">Candidatus Harrisonbacteria bacterium RIFCSPLOWO2_01_FULL_44_18</name>
    <dbReference type="NCBI Taxonomy" id="1798407"/>
    <lineage>
        <taxon>Bacteria</taxon>
        <taxon>Candidatus Harrisoniibacteriota</taxon>
    </lineage>
</organism>
<dbReference type="InterPro" id="IPR029044">
    <property type="entry name" value="Nucleotide-diphossugar_trans"/>
</dbReference>
<keyword evidence="1" id="KW-1003">Cell membrane</keyword>
<dbReference type="GO" id="GO:0099621">
    <property type="term" value="F:undecaprenyl-phosphate 4-deoxy-4-formamido-L-arabinose transferase activity"/>
    <property type="evidence" value="ECO:0007669"/>
    <property type="project" value="TreeGrafter"/>
</dbReference>
<evidence type="ECO:0000256" key="6">
    <source>
        <dbReference type="ARBA" id="ARBA00022989"/>
    </source>
</evidence>
<evidence type="ECO:0000259" key="9">
    <source>
        <dbReference type="Pfam" id="PF00535"/>
    </source>
</evidence>
<name>A0A1G1ZL36_9BACT</name>
<evidence type="ECO:0000256" key="3">
    <source>
        <dbReference type="ARBA" id="ARBA00022679"/>
    </source>
</evidence>
<proteinExistence type="predicted"/>
<keyword evidence="2" id="KW-0328">Glycosyltransferase</keyword>
<keyword evidence="3" id="KW-0808">Transferase</keyword>
<evidence type="ECO:0000313" key="11">
    <source>
        <dbReference type="Proteomes" id="UP000177942"/>
    </source>
</evidence>
<feature type="transmembrane region" description="Helical" evidence="8">
    <location>
        <begin position="271"/>
        <end position="294"/>
    </location>
</feature>
<dbReference type="GO" id="GO:0005886">
    <property type="term" value="C:plasma membrane"/>
    <property type="evidence" value="ECO:0007669"/>
    <property type="project" value="TreeGrafter"/>
</dbReference>
<dbReference type="EMBL" id="MHJJ01000011">
    <property type="protein sequence ID" value="OGY65353.1"/>
    <property type="molecule type" value="Genomic_DNA"/>
</dbReference>
<keyword evidence="6 8" id="KW-1133">Transmembrane helix</keyword>
<evidence type="ECO:0000256" key="5">
    <source>
        <dbReference type="ARBA" id="ARBA00022985"/>
    </source>
</evidence>
<feature type="transmembrane region" description="Helical" evidence="8">
    <location>
        <begin position="234"/>
        <end position="259"/>
    </location>
</feature>
<protein>
    <recommendedName>
        <fullName evidence="9">Glycosyltransferase 2-like domain-containing protein</fullName>
    </recommendedName>
</protein>
<dbReference type="CDD" id="cd04187">
    <property type="entry name" value="DPM1_like_bac"/>
    <property type="match status" value="1"/>
</dbReference>
<dbReference type="AlphaFoldDB" id="A0A1G1ZL36"/>
<dbReference type="Gene3D" id="3.90.550.10">
    <property type="entry name" value="Spore Coat Polysaccharide Biosynthesis Protein SpsA, Chain A"/>
    <property type="match status" value="1"/>
</dbReference>
<keyword evidence="7 8" id="KW-0472">Membrane</keyword>
<evidence type="ECO:0000256" key="2">
    <source>
        <dbReference type="ARBA" id="ARBA00022676"/>
    </source>
</evidence>
<keyword evidence="5" id="KW-0448">Lipopolysaccharide biosynthesis</keyword>
<dbReference type="InterPro" id="IPR001173">
    <property type="entry name" value="Glyco_trans_2-like"/>
</dbReference>
<reference evidence="10 11" key="1">
    <citation type="journal article" date="2016" name="Nat. Commun.">
        <title>Thousands of microbial genomes shed light on interconnected biogeochemical processes in an aquifer system.</title>
        <authorList>
            <person name="Anantharaman K."/>
            <person name="Brown C.T."/>
            <person name="Hug L.A."/>
            <person name="Sharon I."/>
            <person name="Castelle C.J."/>
            <person name="Probst A.J."/>
            <person name="Thomas B.C."/>
            <person name="Singh A."/>
            <person name="Wilkins M.J."/>
            <person name="Karaoz U."/>
            <person name="Brodie E.L."/>
            <person name="Williams K.H."/>
            <person name="Hubbard S.S."/>
            <person name="Banfield J.F."/>
        </authorList>
    </citation>
    <scope>NUCLEOTIDE SEQUENCE [LARGE SCALE GENOMIC DNA]</scope>
</reference>